<proteinExistence type="predicted"/>
<comment type="caution">
    <text evidence="1">The sequence shown here is derived from an EMBL/GenBank/DDBJ whole genome shotgun (WGS) entry which is preliminary data.</text>
</comment>
<evidence type="ECO:0000313" key="3">
    <source>
        <dbReference type="EMBL" id="EXY93181.1"/>
    </source>
</evidence>
<dbReference type="AlphaFoldDB" id="A0A015TUW6"/>
<evidence type="ECO:0000313" key="1">
    <source>
        <dbReference type="EMBL" id="EXY88154.1"/>
    </source>
</evidence>
<gene>
    <name evidence="3" type="ORF">M125_0049</name>
    <name evidence="2" type="ORF">M125_5130</name>
    <name evidence="1" type="ORF">M125_5197</name>
</gene>
<dbReference type="EMBL" id="JGDB01000001">
    <property type="protein sequence ID" value="EXY93181.1"/>
    <property type="molecule type" value="Genomic_DNA"/>
</dbReference>
<reference evidence="1 4" key="1">
    <citation type="submission" date="2014-02" db="EMBL/GenBank/DDBJ databases">
        <authorList>
            <person name="Sears C."/>
            <person name="Carroll K."/>
            <person name="Sack B.R."/>
            <person name="Qadri F."/>
            <person name="Myers L.L."/>
            <person name="Chung G.-T."/>
            <person name="Escheverria P."/>
            <person name="Fraser C.M."/>
            <person name="Sadzewicz L."/>
            <person name="Shefchek K.A."/>
            <person name="Tallon L."/>
            <person name="Das S.P."/>
            <person name="Daugherty S."/>
            <person name="Mongodin E.F."/>
        </authorList>
    </citation>
    <scope>NUCLEOTIDE SEQUENCE [LARGE SCALE GENOMIC DNA]</scope>
    <source>
        <strain evidence="1">3998T</strain>
        <strain evidence="4">3998T(B)3</strain>
    </source>
</reference>
<organism evidence="1 4">
    <name type="scientific">Bacteroides fragilis str. 3998T(B)3</name>
    <dbReference type="NCBI Taxonomy" id="1339316"/>
    <lineage>
        <taxon>Bacteria</taxon>
        <taxon>Pseudomonadati</taxon>
        <taxon>Bacteroidota</taxon>
        <taxon>Bacteroidia</taxon>
        <taxon>Bacteroidales</taxon>
        <taxon>Bacteroidaceae</taxon>
        <taxon>Bacteroides</taxon>
    </lineage>
</organism>
<dbReference type="EMBL" id="JGDB01000290">
    <property type="protein sequence ID" value="EXY88263.1"/>
    <property type="molecule type" value="Genomic_DNA"/>
</dbReference>
<protein>
    <submittedName>
        <fullName evidence="1">Uncharacterized protein</fullName>
    </submittedName>
</protein>
<dbReference type="PATRIC" id="fig|1339316.3.peg.4872"/>
<dbReference type="Proteomes" id="UP000020773">
    <property type="component" value="Unassembled WGS sequence"/>
</dbReference>
<evidence type="ECO:0000313" key="4">
    <source>
        <dbReference type="Proteomes" id="UP000020773"/>
    </source>
</evidence>
<dbReference type="EMBL" id="JGDB01000291">
    <property type="protein sequence ID" value="EXY88154.1"/>
    <property type="molecule type" value="Genomic_DNA"/>
</dbReference>
<evidence type="ECO:0000313" key="2">
    <source>
        <dbReference type="EMBL" id="EXY88263.1"/>
    </source>
</evidence>
<sequence>MEIYCWVQFIFSASIRCDKPSSDIRFDIRTAIAREHCAQSLLSCPDLTVCDSVSKPTRGILSVTVFIETITLLNSFAKVAQIFEFAQLSGCCPVERNEIPYLNQRFRGSRDLSPPYS</sequence>
<accession>A0A015TUW6</accession>
<name>A0A015TUW6_BACFG</name>